<dbReference type="InterPro" id="IPR036390">
    <property type="entry name" value="WH_DNA-bd_sf"/>
</dbReference>
<keyword evidence="1" id="KW-0805">Transcription regulation</keyword>
<keyword evidence="2" id="KW-0238">DNA-binding</keyword>
<dbReference type="SMART" id="SM00418">
    <property type="entry name" value="HTH_ARSR"/>
    <property type="match status" value="1"/>
</dbReference>
<gene>
    <name evidence="5" type="primary">sdpR_1</name>
    <name evidence="5" type="ORF">CLLI_14930</name>
</gene>
<dbReference type="PANTHER" id="PTHR33154">
    <property type="entry name" value="TRANSCRIPTIONAL REGULATOR, ARSR FAMILY"/>
    <property type="match status" value="1"/>
</dbReference>
<evidence type="ECO:0000313" key="6">
    <source>
        <dbReference type="Proteomes" id="UP000239706"/>
    </source>
</evidence>
<protein>
    <submittedName>
        <fullName evidence="5">Transcriptional repressor SdpR</fullName>
    </submittedName>
</protein>
<dbReference type="PANTHER" id="PTHR33154:SF33">
    <property type="entry name" value="TRANSCRIPTIONAL REPRESSOR SDPR"/>
    <property type="match status" value="1"/>
</dbReference>
<dbReference type="CDD" id="cd00090">
    <property type="entry name" value="HTH_ARSR"/>
    <property type="match status" value="1"/>
</dbReference>
<dbReference type="SUPFAM" id="SSF46785">
    <property type="entry name" value="Winged helix' DNA-binding domain"/>
    <property type="match status" value="1"/>
</dbReference>
<dbReference type="InterPro" id="IPR001845">
    <property type="entry name" value="HTH_ArsR_DNA-bd_dom"/>
</dbReference>
<dbReference type="GO" id="GO:0003677">
    <property type="term" value="F:DNA binding"/>
    <property type="evidence" value="ECO:0007669"/>
    <property type="project" value="UniProtKB-KW"/>
</dbReference>
<dbReference type="Proteomes" id="UP000239706">
    <property type="component" value="Unassembled WGS sequence"/>
</dbReference>
<evidence type="ECO:0000259" key="4">
    <source>
        <dbReference type="PROSITE" id="PS50987"/>
    </source>
</evidence>
<comment type="caution">
    <text evidence="5">The sequence shown here is derived from an EMBL/GenBank/DDBJ whole genome shotgun (WGS) entry which is preliminary data.</text>
</comment>
<dbReference type="Pfam" id="PF01022">
    <property type="entry name" value="HTH_5"/>
    <property type="match status" value="1"/>
</dbReference>
<evidence type="ECO:0000256" key="3">
    <source>
        <dbReference type="ARBA" id="ARBA00023163"/>
    </source>
</evidence>
<dbReference type="RefSeq" id="WP_106063605.1">
    <property type="nucleotide sequence ID" value="NZ_PVXO01000041.1"/>
</dbReference>
<dbReference type="EMBL" id="PVXO01000041">
    <property type="protein sequence ID" value="PRR78624.1"/>
    <property type="molecule type" value="Genomic_DNA"/>
</dbReference>
<sequence>MDLIIILKAFSDENRIRILNLLNHGELCVCEIEYILNMSQSNVSRHLNRLNYAKIIESYKKAQFVYYKLNDDTIKEHRFIKSILNNELYKIRQCKIDLDNLKKYRELKIDCNTMNLNKINS</sequence>
<dbReference type="InterPro" id="IPR011991">
    <property type="entry name" value="ArsR-like_HTH"/>
</dbReference>
<evidence type="ECO:0000256" key="1">
    <source>
        <dbReference type="ARBA" id="ARBA00023015"/>
    </source>
</evidence>
<dbReference type="PRINTS" id="PR00778">
    <property type="entry name" value="HTHARSR"/>
</dbReference>
<dbReference type="NCBIfam" id="NF033788">
    <property type="entry name" value="HTH_metalloreg"/>
    <property type="match status" value="1"/>
</dbReference>
<dbReference type="GO" id="GO:0003700">
    <property type="term" value="F:DNA-binding transcription factor activity"/>
    <property type="evidence" value="ECO:0007669"/>
    <property type="project" value="InterPro"/>
</dbReference>
<name>A0A2T0B407_9CLOT</name>
<reference evidence="5 6" key="1">
    <citation type="submission" date="2018-03" db="EMBL/GenBank/DDBJ databases">
        <title>Genome sequence of Clostridium liquoris DSM 100320.</title>
        <authorList>
            <person name="Poehlein A."/>
            <person name="Daniel R."/>
        </authorList>
    </citation>
    <scope>NUCLEOTIDE SEQUENCE [LARGE SCALE GENOMIC DNA]</scope>
    <source>
        <strain evidence="5 6">DSM 100320</strain>
    </source>
</reference>
<proteinExistence type="predicted"/>
<dbReference type="PROSITE" id="PS50987">
    <property type="entry name" value="HTH_ARSR_2"/>
    <property type="match status" value="1"/>
</dbReference>
<dbReference type="AlphaFoldDB" id="A0A2T0B407"/>
<keyword evidence="6" id="KW-1185">Reference proteome</keyword>
<dbReference type="InterPro" id="IPR051081">
    <property type="entry name" value="HTH_MetalResp_TranReg"/>
</dbReference>
<dbReference type="Gene3D" id="1.10.10.10">
    <property type="entry name" value="Winged helix-like DNA-binding domain superfamily/Winged helix DNA-binding domain"/>
    <property type="match status" value="1"/>
</dbReference>
<keyword evidence="3" id="KW-0804">Transcription</keyword>
<dbReference type="InterPro" id="IPR036388">
    <property type="entry name" value="WH-like_DNA-bd_sf"/>
</dbReference>
<evidence type="ECO:0000313" key="5">
    <source>
        <dbReference type="EMBL" id="PRR78624.1"/>
    </source>
</evidence>
<evidence type="ECO:0000256" key="2">
    <source>
        <dbReference type="ARBA" id="ARBA00023125"/>
    </source>
</evidence>
<organism evidence="5 6">
    <name type="scientific">Clostridium liquoris</name>
    <dbReference type="NCBI Taxonomy" id="1289519"/>
    <lineage>
        <taxon>Bacteria</taxon>
        <taxon>Bacillati</taxon>
        <taxon>Bacillota</taxon>
        <taxon>Clostridia</taxon>
        <taxon>Eubacteriales</taxon>
        <taxon>Clostridiaceae</taxon>
        <taxon>Clostridium</taxon>
    </lineage>
</organism>
<feature type="domain" description="HTH arsR-type" evidence="4">
    <location>
        <begin position="1"/>
        <end position="95"/>
    </location>
</feature>
<dbReference type="OrthoDB" id="9798835at2"/>
<accession>A0A2T0B407</accession>